<dbReference type="RefSeq" id="WP_309490078.1">
    <property type="nucleotide sequence ID" value="NZ_JAENIG010000006.1"/>
</dbReference>
<evidence type="ECO:0000313" key="3">
    <source>
        <dbReference type="EMBL" id="MBK1855466.1"/>
    </source>
</evidence>
<reference evidence="3" key="1">
    <citation type="submission" date="2021-01" db="EMBL/GenBank/DDBJ databases">
        <title>Modified the classification status of verrucomicrobia.</title>
        <authorList>
            <person name="Feng X."/>
        </authorList>
    </citation>
    <scope>NUCLEOTIDE SEQUENCE</scope>
    <source>
        <strain evidence="3">5K15</strain>
    </source>
</reference>
<dbReference type="EMBL" id="JAENIG010000006">
    <property type="protein sequence ID" value="MBK1855466.1"/>
    <property type="molecule type" value="Genomic_DNA"/>
</dbReference>
<feature type="domain" description="DUF6250" evidence="2">
    <location>
        <begin position="68"/>
        <end position="236"/>
    </location>
</feature>
<feature type="chain" id="PRO_5042089494" description="DUF6250 domain-containing protein" evidence="1">
    <location>
        <begin position="27"/>
        <end position="244"/>
    </location>
</feature>
<evidence type="ECO:0000259" key="2">
    <source>
        <dbReference type="Pfam" id="PF19763"/>
    </source>
</evidence>
<protein>
    <recommendedName>
        <fullName evidence="2">DUF6250 domain-containing protein</fullName>
    </recommendedName>
</protein>
<dbReference type="Proteomes" id="UP000634206">
    <property type="component" value="Unassembled WGS sequence"/>
</dbReference>
<gene>
    <name evidence="3" type="ORF">JIN83_10880</name>
</gene>
<dbReference type="InterPro" id="IPR046217">
    <property type="entry name" value="DUF6250"/>
</dbReference>
<dbReference type="Pfam" id="PF19763">
    <property type="entry name" value="DUF6250"/>
    <property type="match status" value="1"/>
</dbReference>
<keyword evidence="4" id="KW-1185">Reference proteome</keyword>
<accession>A0AAE2SC47</accession>
<evidence type="ECO:0000256" key="1">
    <source>
        <dbReference type="SAM" id="SignalP"/>
    </source>
</evidence>
<comment type="caution">
    <text evidence="3">The sequence shown here is derived from an EMBL/GenBank/DDBJ whole genome shotgun (WGS) entry which is preliminary data.</text>
</comment>
<name>A0AAE2SC47_9BACT</name>
<feature type="signal peptide" evidence="1">
    <location>
        <begin position="1"/>
        <end position="26"/>
    </location>
</feature>
<organism evidence="3 4">
    <name type="scientific">Oceaniferula flava</name>
    <dbReference type="NCBI Taxonomy" id="2800421"/>
    <lineage>
        <taxon>Bacteria</taxon>
        <taxon>Pseudomonadati</taxon>
        <taxon>Verrucomicrobiota</taxon>
        <taxon>Verrucomicrobiia</taxon>
        <taxon>Verrucomicrobiales</taxon>
        <taxon>Verrucomicrobiaceae</taxon>
        <taxon>Oceaniferula</taxon>
    </lineage>
</organism>
<evidence type="ECO:0000313" key="4">
    <source>
        <dbReference type="Proteomes" id="UP000634206"/>
    </source>
</evidence>
<proteinExistence type="predicted"/>
<dbReference type="AlphaFoldDB" id="A0AAE2SC47"/>
<sequence length="244" mass="27450">MPTRRQMLQSIALAAVTTFISSPLLAEPSQTSKPLHHDDFSGDLSNWLVQQQAGGSVRINTKGQMEIIDRSGCTIWFKHKLSTPLVIEYDATVLLKKDPDGKKADRLSDLNCFWLATDPNAPDGSALNKQRSGKFSDYDDLKLYYVGYGGNRNTSTRFRRYPGDGSRPLLPEHDLKDARYLNKRGKTLRIKIIADGKTTSYSRDGEVIFKLEDSDPLTSGHFGFRTVNSHLLIDNFTVSRLPRK</sequence>
<dbReference type="Gene3D" id="2.60.120.200">
    <property type="match status" value="1"/>
</dbReference>
<keyword evidence="1" id="KW-0732">Signal</keyword>